<dbReference type="Proteomes" id="UP000887565">
    <property type="component" value="Unplaced"/>
</dbReference>
<organism evidence="1 2">
    <name type="scientific">Romanomermis culicivorax</name>
    <name type="common">Nematode worm</name>
    <dbReference type="NCBI Taxonomy" id="13658"/>
    <lineage>
        <taxon>Eukaryota</taxon>
        <taxon>Metazoa</taxon>
        <taxon>Ecdysozoa</taxon>
        <taxon>Nematoda</taxon>
        <taxon>Enoplea</taxon>
        <taxon>Dorylaimia</taxon>
        <taxon>Mermithida</taxon>
        <taxon>Mermithoidea</taxon>
        <taxon>Mermithidae</taxon>
        <taxon>Romanomermis</taxon>
    </lineage>
</organism>
<reference evidence="2" key="1">
    <citation type="submission" date="2022-11" db="UniProtKB">
        <authorList>
            <consortium name="WormBaseParasite"/>
        </authorList>
    </citation>
    <scope>IDENTIFICATION</scope>
</reference>
<evidence type="ECO:0000313" key="1">
    <source>
        <dbReference type="Proteomes" id="UP000887565"/>
    </source>
</evidence>
<sequence>MQIGHGNGYLGDIIDKDQKFSHQKVIKTFLMKMPIFYQISIGDNKQEFTTVQQLATAVSK</sequence>
<proteinExistence type="predicted"/>
<evidence type="ECO:0000313" key="2">
    <source>
        <dbReference type="WBParaSite" id="nRc.2.0.1.t19078-RA"/>
    </source>
</evidence>
<protein>
    <submittedName>
        <fullName evidence="2">Uncharacterized protein</fullName>
    </submittedName>
</protein>
<dbReference type="WBParaSite" id="nRc.2.0.1.t19078-RA">
    <property type="protein sequence ID" value="nRc.2.0.1.t19078-RA"/>
    <property type="gene ID" value="nRc.2.0.1.g19078"/>
</dbReference>
<name>A0A915IZE6_ROMCU</name>
<keyword evidence="1" id="KW-1185">Reference proteome</keyword>
<dbReference type="AlphaFoldDB" id="A0A915IZE6"/>
<accession>A0A915IZE6</accession>